<organism evidence="1 2">
    <name type="scientific">Trichonephila clavata</name>
    <name type="common">Joro spider</name>
    <name type="synonym">Nephila clavata</name>
    <dbReference type="NCBI Taxonomy" id="2740835"/>
    <lineage>
        <taxon>Eukaryota</taxon>
        <taxon>Metazoa</taxon>
        <taxon>Ecdysozoa</taxon>
        <taxon>Arthropoda</taxon>
        <taxon>Chelicerata</taxon>
        <taxon>Arachnida</taxon>
        <taxon>Araneae</taxon>
        <taxon>Araneomorphae</taxon>
        <taxon>Entelegynae</taxon>
        <taxon>Araneoidea</taxon>
        <taxon>Nephilidae</taxon>
        <taxon>Trichonephila</taxon>
    </lineage>
</organism>
<comment type="caution">
    <text evidence="1">The sequence shown here is derived from an EMBL/GenBank/DDBJ whole genome shotgun (WGS) entry which is preliminary data.</text>
</comment>
<gene>
    <name evidence="1" type="ORF">TNCT_231091</name>
</gene>
<dbReference type="Proteomes" id="UP000887116">
    <property type="component" value="Unassembled WGS sequence"/>
</dbReference>
<keyword evidence="2" id="KW-1185">Reference proteome</keyword>
<evidence type="ECO:0000313" key="2">
    <source>
        <dbReference type="Proteomes" id="UP000887116"/>
    </source>
</evidence>
<accession>A0A8X6LDA6</accession>
<name>A0A8X6LDA6_TRICU</name>
<dbReference type="AlphaFoldDB" id="A0A8X6LDA6"/>
<protein>
    <submittedName>
        <fullName evidence="1">Uncharacterized protein</fullName>
    </submittedName>
</protein>
<dbReference type="EMBL" id="BMAO01035718">
    <property type="protein sequence ID" value="GFR05530.1"/>
    <property type="molecule type" value="Genomic_DNA"/>
</dbReference>
<proteinExistence type="predicted"/>
<reference evidence="1" key="1">
    <citation type="submission" date="2020-07" db="EMBL/GenBank/DDBJ databases">
        <title>Multicomponent nature underlies the extraordinary mechanical properties of spider dragline silk.</title>
        <authorList>
            <person name="Kono N."/>
            <person name="Nakamura H."/>
            <person name="Mori M."/>
            <person name="Yoshida Y."/>
            <person name="Ohtoshi R."/>
            <person name="Malay A.D."/>
            <person name="Moran D.A.P."/>
            <person name="Tomita M."/>
            <person name="Numata K."/>
            <person name="Arakawa K."/>
        </authorList>
    </citation>
    <scope>NUCLEOTIDE SEQUENCE</scope>
</reference>
<sequence>MGIHRFLWVSNVSNGYLTFQWVSTCQWVSNVSNGYPTCPMGIQRVQWVSDVSNGYVKENLRKTVSDESDSTSIKCPKWSQNFRQRPRNASKGKFENNCLYANQTLKQNDQCRKITKFFTVV</sequence>
<evidence type="ECO:0000313" key="1">
    <source>
        <dbReference type="EMBL" id="GFR05530.1"/>
    </source>
</evidence>